<proteinExistence type="predicted"/>
<dbReference type="EMBL" id="CAUJNA010001536">
    <property type="protein sequence ID" value="CAJ1387555.1"/>
    <property type="molecule type" value="Genomic_DNA"/>
</dbReference>
<sequence>ECLEGDEEEEPPKKKAPQVKSRKPRKAEALVAEGLDEEEEPPKKAPKVKSRKSRKAEAIVAEGLDEEEEPPKKAPKVKSRKPRKAEALVAEGLDEEEEPPKVRKVKSRKSRKAEAIVAESLGKKESPKKVPKLNPRKSIKADGVVADGEGAEVHEPRYVDPRALLAGNLTSRRYRSEGRHLQEERDWFVSGAYDGPIPLRDASLSDAMAGTYFDRFLGLVRFVDDYHEGETTSTVWEYLDLENVAPWLNHYVENPRFVKKVGGYVPYTTAYLNSLIRAVRAVGKVFVGDPQNDWEAHEWFEGIRRLAEKDILLAEEEEEGEDGDGALLFLPKEEKDLDFLLAKLRVFEEAMRKKEKDVSELGKRSDKVAGKQRYELARMKQAHLASCLLLWHNGRLSDIKDAVLNWDVRKLRTGGGIVWVMDPVEFKTKWRTLEADLREDPGKFLHEKLGKALTEYLKRHRPVLMKSLGPRAKHNVTFTDELHGEGASSCLTLFPGYWPKEQSRTFVQHTFNKVLGCSERVVRKAVSKAITRPLLQEYGVDDVALWQNLHHSREVHERDYARGQRNKLNVLQGKLFRWD</sequence>
<feature type="compositionally biased region" description="Basic residues" evidence="2">
    <location>
        <begin position="14"/>
        <end position="25"/>
    </location>
</feature>
<feature type="compositionally biased region" description="Basic residues" evidence="2">
    <location>
        <begin position="73"/>
        <end position="83"/>
    </location>
</feature>
<evidence type="ECO:0000313" key="4">
    <source>
        <dbReference type="Proteomes" id="UP001178507"/>
    </source>
</evidence>
<evidence type="ECO:0000256" key="2">
    <source>
        <dbReference type="SAM" id="MobiDB-lite"/>
    </source>
</evidence>
<feature type="compositionally biased region" description="Basic residues" evidence="2">
    <location>
        <begin position="102"/>
        <end position="111"/>
    </location>
</feature>
<feature type="compositionally biased region" description="Acidic residues" evidence="2">
    <location>
        <begin position="1"/>
        <end position="10"/>
    </location>
</feature>
<protein>
    <submittedName>
        <fullName evidence="3">Uncharacterized protein</fullName>
    </submittedName>
</protein>
<dbReference type="Proteomes" id="UP001178507">
    <property type="component" value="Unassembled WGS sequence"/>
</dbReference>
<organism evidence="3 4">
    <name type="scientific">Effrenium voratum</name>
    <dbReference type="NCBI Taxonomy" id="2562239"/>
    <lineage>
        <taxon>Eukaryota</taxon>
        <taxon>Sar</taxon>
        <taxon>Alveolata</taxon>
        <taxon>Dinophyceae</taxon>
        <taxon>Suessiales</taxon>
        <taxon>Symbiodiniaceae</taxon>
        <taxon>Effrenium</taxon>
    </lineage>
</organism>
<name>A0AA36IHR3_9DINO</name>
<evidence type="ECO:0000256" key="1">
    <source>
        <dbReference type="SAM" id="Coils"/>
    </source>
</evidence>
<comment type="caution">
    <text evidence="3">The sequence shown here is derived from an EMBL/GenBank/DDBJ whole genome shotgun (WGS) entry which is preliminary data.</text>
</comment>
<feature type="region of interest" description="Disordered" evidence="2">
    <location>
        <begin position="1"/>
        <end position="113"/>
    </location>
</feature>
<evidence type="ECO:0000313" key="3">
    <source>
        <dbReference type="EMBL" id="CAJ1387555.1"/>
    </source>
</evidence>
<gene>
    <name evidence="3" type="ORF">EVOR1521_LOCUS13613</name>
</gene>
<keyword evidence="1" id="KW-0175">Coiled coil</keyword>
<reference evidence="3" key="1">
    <citation type="submission" date="2023-08" db="EMBL/GenBank/DDBJ databases">
        <authorList>
            <person name="Chen Y."/>
            <person name="Shah S."/>
            <person name="Dougan E. K."/>
            <person name="Thang M."/>
            <person name="Chan C."/>
        </authorList>
    </citation>
    <scope>NUCLEOTIDE SEQUENCE</scope>
</reference>
<feature type="coiled-coil region" evidence="1">
    <location>
        <begin position="337"/>
        <end position="364"/>
    </location>
</feature>
<dbReference type="AlphaFoldDB" id="A0AA36IHR3"/>
<feature type="compositionally biased region" description="Basic residues" evidence="2">
    <location>
        <begin position="44"/>
        <end position="54"/>
    </location>
</feature>
<accession>A0AA36IHR3</accession>
<keyword evidence="4" id="KW-1185">Reference proteome</keyword>
<feature type="non-terminal residue" evidence="3">
    <location>
        <position position="579"/>
    </location>
</feature>